<dbReference type="EMBL" id="GBRH01249985">
    <property type="protein sequence ID" value="JAD47910.1"/>
    <property type="molecule type" value="Transcribed_RNA"/>
</dbReference>
<accession>A0A0A9AG26</accession>
<sequence>MRCKTQIVELVVKDGLLAPIYCMYNHK</sequence>
<dbReference type="AlphaFoldDB" id="A0A0A9AG26"/>
<reference evidence="1" key="2">
    <citation type="journal article" date="2015" name="Data Brief">
        <title>Shoot transcriptome of the giant reed, Arundo donax.</title>
        <authorList>
            <person name="Barrero R.A."/>
            <person name="Guerrero F.D."/>
            <person name="Moolhuijzen P."/>
            <person name="Goolsby J.A."/>
            <person name="Tidwell J."/>
            <person name="Bellgard S.E."/>
            <person name="Bellgard M.I."/>
        </authorList>
    </citation>
    <scope>NUCLEOTIDE SEQUENCE</scope>
    <source>
        <tissue evidence="1">Shoot tissue taken approximately 20 cm above the soil surface</tissue>
    </source>
</reference>
<proteinExistence type="predicted"/>
<reference evidence="1" key="1">
    <citation type="submission" date="2014-09" db="EMBL/GenBank/DDBJ databases">
        <authorList>
            <person name="Magalhaes I.L.F."/>
            <person name="Oliveira U."/>
            <person name="Santos F.R."/>
            <person name="Vidigal T.H.D.A."/>
            <person name="Brescovit A.D."/>
            <person name="Santos A.J."/>
        </authorList>
    </citation>
    <scope>NUCLEOTIDE SEQUENCE</scope>
    <source>
        <tissue evidence="1">Shoot tissue taken approximately 20 cm above the soil surface</tissue>
    </source>
</reference>
<organism evidence="1">
    <name type="scientific">Arundo donax</name>
    <name type="common">Giant reed</name>
    <name type="synonym">Donax arundinaceus</name>
    <dbReference type="NCBI Taxonomy" id="35708"/>
    <lineage>
        <taxon>Eukaryota</taxon>
        <taxon>Viridiplantae</taxon>
        <taxon>Streptophyta</taxon>
        <taxon>Embryophyta</taxon>
        <taxon>Tracheophyta</taxon>
        <taxon>Spermatophyta</taxon>
        <taxon>Magnoliopsida</taxon>
        <taxon>Liliopsida</taxon>
        <taxon>Poales</taxon>
        <taxon>Poaceae</taxon>
        <taxon>PACMAD clade</taxon>
        <taxon>Arundinoideae</taxon>
        <taxon>Arundineae</taxon>
        <taxon>Arundo</taxon>
    </lineage>
</organism>
<evidence type="ECO:0000313" key="1">
    <source>
        <dbReference type="EMBL" id="JAD47910.1"/>
    </source>
</evidence>
<name>A0A0A9AG26_ARUDO</name>
<protein>
    <submittedName>
        <fullName evidence="1">Uncharacterized protein</fullName>
    </submittedName>
</protein>